<dbReference type="InterPro" id="IPR027417">
    <property type="entry name" value="P-loop_NTPase"/>
</dbReference>
<dbReference type="InterPro" id="IPR041664">
    <property type="entry name" value="AAA_16"/>
</dbReference>
<dbReference type="Gene3D" id="3.40.50.300">
    <property type="entry name" value="P-loop containing nucleotide triphosphate hydrolases"/>
    <property type="match status" value="1"/>
</dbReference>
<proteinExistence type="predicted"/>
<dbReference type="EMBL" id="CAICTM010000109">
    <property type="protein sequence ID" value="CAB9501498.1"/>
    <property type="molecule type" value="Genomic_DNA"/>
</dbReference>
<comment type="caution">
    <text evidence="3">The sequence shown here is derived from an EMBL/GenBank/DDBJ whole genome shotgun (WGS) entry which is preliminary data.</text>
</comment>
<protein>
    <recommendedName>
        <fullName evidence="2">Orc1-like AAA ATPase domain-containing protein</fullName>
    </recommendedName>
</protein>
<dbReference type="AlphaFoldDB" id="A0A9N8DEF7"/>
<accession>A0A9N8DEF7</accession>
<feature type="compositionally biased region" description="Low complexity" evidence="1">
    <location>
        <begin position="1"/>
        <end position="21"/>
    </location>
</feature>
<reference evidence="3" key="1">
    <citation type="submission" date="2020-06" db="EMBL/GenBank/DDBJ databases">
        <authorList>
            <consortium name="Plant Systems Biology data submission"/>
        </authorList>
    </citation>
    <scope>NUCLEOTIDE SEQUENCE</scope>
    <source>
        <strain evidence="3">D6</strain>
    </source>
</reference>
<feature type="region of interest" description="Disordered" evidence="1">
    <location>
        <begin position="1"/>
        <end position="43"/>
    </location>
</feature>
<gene>
    <name evidence="3" type="ORF">SEMRO_110_G054960.1</name>
</gene>
<dbReference type="PANTHER" id="PTHR43642">
    <property type="entry name" value="HYBRID SIGNAL TRANSDUCTION HISTIDINE KINASE G"/>
    <property type="match status" value="1"/>
</dbReference>
<evidence type="ECO:0000259" key="2">
    <source>
        <dbReference type="Pfam" id="PF13191"/>
    </source>
</evidence>
<name>A0A9N8DEF7_9STRA</name>
<dbReference type="Proteomes" id="UP001153069">
    <property type="component" value="Unassembled WGS sequence"/>
</dbReference>
<feature type="compositionally biased region" description="Basic residues" evidence="1">
    <location>
        <begin position="34"/>
        <end position="43"/>
    </location>
</feature>
<keyword evidence="4" id="KW-1185">Reference proteome</keyword>
<sequence length="1070" mass="119804">MQPVATTSSRGIPSSSGTSSSWLNDDSDYAGSNHIRRTSRRKSSAKRIDWKGSTLYDRKEQEDALLSAYKRSLQQAEIVLITGASGTGKTVLAKTLLPHVKADKGLMFKSKFDQNQYVTTQSPCFAAFRTFPRIIKARGEAEMVRQAVEAELGQGEIDLLLEIIPELAEILTPEEWEIMVTKQQEQAAHGSGMDSSSGMDMEFDLSDSPSKVASVYRRFLRCVSSPERPLVVFFDDLQWADAMTLTILSQRAHEAPEENRNAGFLFLATVRGNEVAMNDQLAVVLRKLEDAGVSITDIQVNNLSQLALNGMISSILNLPITECQSLAEVVYTQTQGNAFFSIQYLRSLQQDGILYYSGGNNGTPGKWSWQDDALILSLEESGHDEGIDLIITLLSHKMRELSSDVKEVMKVAACLGTEFSEDILCHAGAAAATQISFALDVADDMGFITYDFEMGTGHFNHDKFQEAFYSLIPVDDKAAFHLQIGRNLRRQLKPSNIKKELPIVLSQITFGLDQMTDPEEKEEWAFLCLRASRKAGKSASFTSGLEYAELGIKLLGRRNWRDQYNLSLDLYNSAAEMAYCCGKHERVDELTQEILKFALKSDDKLTAHVTRVNSLGSRLQTRAALDYCIEILRRMGHHFPRTATLPRTVMAFLKLRFLLSRYTDDEIMSLPTLEDPQTTSAMHIIHQMFPLVQQEQINYSILIALRLVQLTLKHGLSSVCSASFAFYGAALARAGETNGALRYMKLAFRILDKFPSEAWMGRSLLVSAATVRSMKEPLRDILPDLMKGHQLGLKCGDLEAGFLCGVLHSTLRIMVGDPLSTVTRRLYHLMQLCLDYNQGMPFTMAAFIHQVGLNLMGQGKDPLEVTGEYVDEESAAADALSNQRTMFLSAAAYFKYMLAFYHDQHDAAMALKRDRRLAFLPYNKSPLPQMGLLHVFHEGLVAVAQGKIGLARNQLKVLRRSMVKDCPETVIHKVHLLDAEILASKRRHDDALCQYELSIKYAAKNGYINEEALANEMAGRMLERYGHQKPRALVFYKQARDLYSSWGCEYKVTSMDEGMARLHLCGHGDQ</sequence>
<evidence type="ECO:0000313" key="4">
    <source>
        <dbReference type="Proteomes" id="UP001153069"/>
    </source>
</evidence>
<dbReference type="Pfam" id="PF13191">
    <property type="entry name" value="AAA_16"/>
    <property type="match status" value="1"/>
</dbReference>
<evidence type="ECO:0000313" key="3">
    <source>
        <dbReference type="EMBL" id="CAB9501498.1"/>
    </source>
</evidence>
<dbReference type="PANTHER" id="PTHR43642:SF1">
    <property type="entry name" value="HYBRID SIGNAL TRANSDUCTION HISTIDINE KINASE G"/>
    <property type="match status" value="1"/>
</dbReference>
<dbReference type="InterPro" id="IPR053159">
    <property type="entry name" value="Hybrid_Histidine_Kinase"/>
</dbReference>
<organism evidence="3 4">
    <name type="scientific">Seminavis robusta</name>
    <dbReference type="NCBI Taxonomy" id="568900"/>
    <lineage>
        <taxon>Eukaryota</taxon>
        <taxon>Sar</taxon>
        <taxon>Stramenopiles</taxon>
        <taxon>Ochrophyta</taxon>
        <taxon>Bacillariophyta</taxon>
        <taxon>Bacillariophyceae</taxon>
        <taxon>Bacillariophycidae</taxon>
        <taxon>Naviculales</taxon>
        <taxon>Naviculaceae</taxon>
        <taxon>Seminavis</taxon>
    </lineage>
</organism>
<feature type="domain" description="Orc1-like AAA ATPase" evidence="2">
    <location>
        <begin position="55"/>
        <end position="254"/>
    </location>
</feature>
<dbReference type="SUPFAM" id="SSF52540">
    <property type="entry name" value="P-loop containing nucleoside triphosphate hydrolases"/>
    <property type="match status" value="1"/>
</dbReference>
<dbReference type="OrthoDB" id="60033at2759"/>
<evidence type="ECO:0000256" key="1">
    <source>
        <dbReference type="SAM" id="MobiDB-lite"/>
    </source>
</evidence>